<evidence type="ECO:0000256" key="1">
    <source>
        <dbReference type="ARBA" id="ARBA00022884"/>
    </source>
</evidence>
<dbReference type="InterPro" id="IPR052462">
    <property type="entry name" value="SLIRP/GR-RBP-like"/>
</dbReference>
<dbReference type="Pfam" id="PF00076">
    <property type="entry name" value="RRM_1"/>
    <property type="match status" value="2"/>
</dbReference>
<dbReference type="InterPro" id="IPR035979">
    <property type="entry name" value="RBD_domain_sf"/>
</dbReference>
<feature type="compositionally biased region" description="Gly residues" evidence="3">
    <location>
        <begin position="472"/>
        <end position="500"/>
    </location>
</feature>
<feature type="compositionally biased region" description="Basic and acidic residues" evidence="3">
    <location>
        <begin position="339"/>
        <end position="352"/>
    </location>
</feature>
<feature type="domain" description="RRM" evidence="4">
    <location>
        <begin position="361"/>
        <end position="439"/>
    </location>
</feature>
<feature type="compositionally biased region" description="Acidic residues" evidence="3">
    <location>
        <begin position="103"/>
        <end position="118"/>
    </location>
</feature>
<feature type="compositionally biased region" description="Acidic residues" evidence="3">
    <location>
        <begin position="146"/>
        <end position="162"/>
    </location>
</feature>
<dbReference type="PANTHER" id="PTHR48027">
    <property type="entry name" value="HETEROGENEOUS NUCLEAR RIBONUCLEOPROTEIN 87F-RELATED"/>
    <property type="match status" value="1"/>
</dbReference>
<comment type="caution">
    <text evidence="5">The sequence shown here is derived from an EMBL/GenBank/DDBJ whole genome shotgun (WGS) entry which is preliminary data.</text>
</comment>
<dbReference type="GeneID" id="90027121"/>
<protein>
    <submittedName>
        <fullName evidence="5">Nuclear localization sequence binding protein</fullName>
    </submittedName>
</protein>
<dbReference type="Proteomes" id="UP001309876">
    <property type="component" value="Unassembled WGS sequence"/>
</dbReference>
<evidence type="ECO:0000259" key="4">
    <source>
        <dbReference type="PROSITE" id="PS50102"/>
    </source>
</evidence>
<sequence>MSKTKSADKTAKSSKTDALSKTKDVGVKKSTKDVKPKDVAKVSEKDEKKSKKEKKDKKKVKEPTPEPESSSESDSSESEVETKKPAANGKVNGTKKAAAKDDSSDESDADTSDESASSEDDKSAPKKVGVAAKTNGAKVPAKKDESDDSASDSSESSDEEDAPTGAVLGQAPPVDQVDSSDDDDSSEDEKSAKPSGVKVAAKNDESEDDSDSESSDSSEDEAEKKPAMKANKRKAEEEAEPVTKKAKTDTAASGEPGKKNLFVGNLSWNIDEAWLRETFEEHGELSGVRVMYDKATQRAKGFGYVEFVNADDAAKAYEAKKGFELDGRAINLDWASVKPDNREQQDNRRKSYGDQLSEPTDTLFVGNLSFDVGQEQVSEAFTPYGTILSVRLPTDQATGSLKGFGYVTFQNVEEAAGALEAMQGAYISKRPIRLDYSQPRPPREEGGGFGGGRGRGGFGGGRGRGGDRGGRGGRGGFGGRGRGAPRGGRGGSTNRGGFGDFKGQRQTFD</sequence>
<evidence type="ECO:0000256" key="3">
    <source>
        <dbReference type="SAM" id="MobiDB-lite"/>
    </source>
</evidence>
<dbReference type="PROSITE" id="PS50102">
    <property type="entry name" value="RRM"/>
    <property type="match status" value="2"/>
</dbReference>
<dbReference type="AlphaFoldDB" id="A0AAN7T4L8"/>
<name>A0AAN7T4L8_9EURO</name>
<dbReference type="InterPro" id="IPR012677">
    <property type="entry name" value="Nucleotide-bd_a/b_plait_sf"/>
</dbReference>
<feature type="compositionally biased region" description="Acidic residues" evidence="3">
    <location>
        <begin position="69"/>
        <end position="79"/>
    </location>
</feature>
<dbReference type="EMBL" id="JAVRRJ010000002">
    <property type="protein sequence ID" value="KAK5089180.1"/>
    <property type="molecule type" value="Genomic_DNA"/>
</dbReference>
<evidence type="ECO:0000313" key="5">
    <source>
        <dbReference type="EMBL" id="KAK5089180.1"/>
    </source>
</evidence>
<dbReference type="InterPro" id="IPR000504">
    <property type="entry name" value="RRM_dom"/>
</dbReference>
<dbReference type="SMART" id="SM00360">
    <property type="entry name" value="RRM"/>
    <property type="match status" value="2"/>
</dbReference>
<dbReference type="SUPFAM" id="SSF54928">
    <property type="entry name" value="RNA-binding domain, RBD"/>
    <property type="match status" value="2"/>
</dbReference>
<dbReference type="RefSeq" id="XP_064751455.1">
    <property type="nucleotide sequence ID" value="XM_064901776.1"/>
</dbReference>
<accession>A0AAN7T4L8</accession>
<feature type="compositionally biased region" description="Basic and acidic residues" evidence="3">
    <location>
        <begin position="233"/>
        <end position="248"/>
    </location>
</feature>
<organism evidence="5 6">
    <name type="scientific">Lithohypha guttulata</name>
    <dbReference type="NCBI Taxonomy" id="1690604"/>
    <lineage>
        <taxon>Eukaryota</taxon>
        <taxon>Fungi</taxon>
        <taxon>Dikarya</taxon>
        <taxon>Ascomycota</taxon>
        <taxon>Pezizomycotina</taxon>
        <taxon>Eurotiomycetes</taxon>
        <taxon>Chaetothyriomycetidae</taxon>
        <taxon>Chaetothyriales</taxon>
        <taxon>Trichomeriaceae</taxon>
        <taxon>Lithohypha</taxon>
    </lineage>
</organism>
<feature type="region of interest" description="Disordered" evidence="3">
    <location>
        <begin position="1"/>
        <end position="262"/>
    </location>
</feature>
<feature type="domain" description="RRM" evidence="4">
    <location>
        <begin position="259"/>
        <end position="337"/>
    </location>
</feature>
<gene>
    <name evidence="5" type="primary">NSR1</name>
    <name evidence="5" type="ORF">LTR05_003404</name>
</gene>
<evidence type="ECO:0000313" key="6">
    <source>
        <dbReference type="Proteomes" id="UP001309876"/>
    </source>
</evidence>
<dbReference type="GO" id="GO:0003723">
    <property type="term" value="F:RNA binding"/>
    <property type="evidence" value="ECO:0007669"/>
    <property type="project" value="UniProtKB-UniRule"/>
</dbReference>
<feature type="region of interest" description="Disordered" evidence="3">
    <location>
        <begin position="433"/>
        <end position="509"/>
    </location>
</feature>
<feature type="compositionally biased region" description="Acidic residues" evidence="3">
    <location>
        <begin position="205"/>
        <end position="221"/>
    </location>
</feature>
<keyword evidence="6" id="KW-1185">Reference proteome</keyword>
<feature type="compositionally biased region" description="Basic and acidic residues" evidence="3">
    <location>
        <begin position="1"/>
        <end position="50"/>
    </location>
</feature>
<dbReference type="Gene3D" id="3.30.70.330">
    <property type="match status" value="2"/>
</dbReference>
<feature type="compositionally biased region" description="Gly residues" evidence="3">
    <location>
        <begin position="447"/>
        <end position="463"/>
    </location>
</feature>
<evidence type="ECO:0000256" key="2">
    <source>
        <dbReference type="PROSITE-ProRule" id="PRU00176"/>
    </source>
</evidence>
<keyword evidence="1 2" id="KW-0694">RNA-binding</keyword>
<feature type="compositionally biased region" description="Acidic residues" evidence="3">
    <location>
        <begin position="178"/>
        <end position="187"/>
    </location>
</feature>
<reference evidence="5 6" key="1">
    <citation type="submission" date="2023-08" db="EMBL/GenBank/DDBJ databases">
        <title>Black Yeasts Isolated from many extreme environments.</title>
        <authorList>
            <person name="Coleine C."/>
            <person name="Stajich J.E."/>
            <person name="Selbmann L."/>
        </authorList>
    </citation>
    <scope>NUCLEOTIDE SEQUENCE [LARGE SCALE GENOMIC DNA]</scope>
    <source>
        <strain evidence="5 6">CCFEE 5910</strain>
    </source>
</reference>
<feature type="region of interest" description="Disordered" evidence="3">
    <location>
        <begin position="336"/>
        <end position="358"/>
    </location>
</feature>
<proteinExistence type="predicted"/>